<dbReference type="STRING" id="121845.A0A3Q0IMM6"/>
<evidence type="ECO:0000256" key="4">
    <source>
        <dbReference type="ARBA" id="ARBA00022763"/>
    </source>
</evidence>
<dbReference type="AlphaFoldDB" id="A0A3Q0IMM6"/>
<dbReference type="GO" id="GO:0009314">
    <property type="term" value="P:response to radiation"/>
    <property type="evidence" value="ECO:0007669"/>
    <property type="project" value="TreeGrafter"/>
</dbReference>
<feature type="domain" description="UmuC" evidence="7">
    <location>
        <begin position="1"/>
        <end position="129"/>
    </location>
</feature>
<organism evidence="8 9">
    <name type="scientific">Diaphorina citri</name>
    <name type="common">Asian citrus psyllid</name>
    <dbReference type="NCBI Taxonomy" id="121845"/>
    <lineage>
        <taxon>Eukaryota</taxon>
        <taxon>Metazoa</taxon>
        <taxon>Ecdysozoa</taxon>
        <taxon>Arthropoda</taxon>
        <taxon>Hexapoda</taxon>
        <taxon>Insecta</taxon>
        <taxon>Pterygota</taxon>
        <taxon>Neoptera</taxon>
        <taxon>Paraneoptera</taxon>
        <taxon>Hemiptera</taxon>
        <taxon>Sternorrhyncha</taxon>
        <taxon>Psylloidea</taxon>
        <taxon>Psyllidae</taxon>
        <taxon>Diaphorininae</taxon>
        <taxon>Diaphorina</taxon>
    </lineage>
</organism>
<keyword evidence="2" id="KW-0808">Transferase</keyword>
<evidence type="ECO:0000256" key="1">
    <source>
        <dbReference type="ARBA" id="ARBA00004123"/>
    </source>
</evidence>
<dbReference type="PANTHER" id="PTHR45873">
    <property type="entry name" value="DNA POLYMERASE ETA"/>
    <property type="match status" value="1"/>
</dbReference>
<dbReference type="KEGG" id="dci:113466393"/>
<keyword evidence="8" id="KW-1185">Reference proteome</keyword>
<accession>A0A3Q0IMM6</accession>
<dbReference type="GO" id="GO:0042276">
    <property type="term" value="P:error-prone translesion synthesis"/>
    <property type="evidence" value="ECO:0007669"/>
    <property type="project" value="TreeGrafter"/>
</dbReference>
<dbReference type="RefSeq" id="XP_026677544.1">
    <property type="nucleotide sequence ID" value="XM_026821743.1"/>
</dbReference>
<dbReference type="GO" id="GO:0006281">
    <property type="term" value="P:DNA repair"/>
    <property type="evidence" value="ECO:0007669"/>
    <property type="project" value="UniProtKB-KW"/>
</dbReference>
<reference evidence="9" key="1">
    <citation type="submission" date="2025-08" db="UniProtKB">
        <authorList>
            <consortium name="RefSeq"/>
        </authorList>
    </citation>
    <scope>IDENTIFICATION</scope>
</reference>
<evidence type="ECO:0000313" key="8">
    <source>
        <dbReference type="Proteomes" id="UP000079169"/>
    </source>
</evidence>
<evidence type="ECO:0000256" key="6">
    <source>
        <dbReference type="ARBA" id="ARBA00023242"/>
    </source>
</evidence>
<keyword evidence="3" id="KW-0479">Metal-binding</keyword>
<protein>
    <submittedName>
        <fullName evidence="9">DNA polymerase eta-like</fullName>
    </submittedName>
</protein>
<keyword evidence="4" id="KW-0227">DNA damage</keyword>
<dbReference type="InterPro" id="IPR043128">
    <property type="entry name" value="Rev_trsase/Diguanyl_cyclase"/>
</dbReference>
<evidence type="ECO:0000256" key="3">
    <source>
        <dbReference type="ARBA" id="ARBA00022723"/>
    </source>
</evidence>
<evidence type="ECO:0000256" key="2">
    <source>
        <dbReference type="ARBA" id="ARBA00022679"/>
    </source>
</evidence>
<dbReference type="Proteomes" id="UP000079169">
    <property type="component" value="Unplaced"/>
</dbReference>
<dbReference type="InterPro" id="IPR001126">
    <property type="entry name" value="UmuC"/>
</dbReference>
<dbReference type="PROSITE" id="PS50173">
    <property type="entry name" value="UMUC"/>
    <property type="match status" value="1"/>
</dbReference>
<dbReference type="PaxDb" id="121845-A0A3Q0IMM6"/>
<dbReference type="GO" id="GO:0005634">
    <property type="term" value="C:nucleus"/>
    <property type="evidence" value="ECO:0007669"/>
    <property type="project" value="UniProtKB-SubCell"/>
</dbReference>
<evidence type="ECO:0000259" key="7">
    <source>
        <dbReference type="PROSITE" id="PS50173"/>
    </source>
</evidence>
<dbReference type="GO" id="GO:0046872">
    <property type="term" value="F:metal ion binding"/>
    <property type="evidence" value="ECO:0007669"/>
    <property type="project" value="UniProtKB-KW"/>
</dbReference>
<feature type="non-terminal residue" evidence="9">
    <location>
        <position position="1"/>
    </location>
</feature>
<dbReference type="GO" id="GO:0035861">
    <property type="term" value="C:site of double-strand break"/>
    <property type="evidence" value="ECO:0007669"/>
    <property type="project" value="TreeGrafter"/>
</dbReference>
<dbReference type="Pfam" id="PF00817">
    <property type="entry name" value="IMS"/>
    <property type="match status" value="1"/>
</dbReference>
<keyword evidence="6" id="KW-0539">Nucleus</keyword>
<comment type="subcellular location">
    <subcellularLocation>
        <location evidence="1">Nucleus</location>
    </subcellularLocation>
</comment>
<dbReference type="InterPro" id="IPR052230">
    <property type="entry name" value="DNA_polymerase_eta"/>
</dbReference>
<dbReference type="GO" id="GO:0003887">
    <property type="term" value="F:DNA-directed DNA polymerase activity"/>
    <property type="evidence" value="ECO:0007669"/>
    <property type="project" value="TreeGrafter"/>
</dbReference>
<name>A0A3Q0IMM6_DIACI</name>
<evidence type="ECO:0000256" key="5">
    <source>
        <dbReference type="ARBA" id="ARBA00023204"/>
    </source>
</evidence>
<dbReference type="PANTHER" id="PTHR45873:SF1">
    <property type="entry name" value="DNA POLYMERASE ETA"/>
    <property type="match status" value="1"/>
</dbReference>
<keyword evidence="5" id="KW-0234">DNA repair</keyword>
<dbReference type="InterPro" id="IPR043502">
    <property type="entry name" value="DNA/RNA_pol_sf"/>
</dbReference>
<dbReference type="GeneID" id="113466393"/>
<dbReference type="Gene3D" id="3.30.70.270">
    <property type="match status" value="1"/>
</dbReference>
<gene>
    <name evidence="9" type="primary">LOC113466393</name>
</gene>
<dbReference type="GO" id="GO:0005657">
    <property type="term" value="C:replication fork"/>
    <property type="evidence" value="ECO:0007669"/>
    <property type="project" value="TreeGrafter"/>
</dbReference>
<dbReference type="SUPFAM" id="SSF56672">
    <property type="entry name" value="DNA/RNA polymerases"/>
    <property type="match status" value="1"/>
</dbReference>
<proteinExistence type="predicted"/>
<sequence>YRNAGREVIAVLSEFSNIVERASIDEAYIDLTDVVHERMKSIGHIAASQLSNTFVVGFGPDNNDEDARKAGVMEWLGQVYSDTDTSLMENTEDFQELAIAGVIVEEIRAAVLSKTQFHCSAGIAHNKVK</sequence>
<evidence type="ECO:0000313" key="9">
    <source>
        <dbReference type="RefSeq" id="XP_026677544.1"/>
    </source>
</evidence>